<reference evidence="1 2" key="1">
    <citation type="submission" date="2021-02" db="EMBL/GenBank/DDBJ databases">
        <title>Brevundimonas sp. CS1 genome sequence.</title>
        <authorList>
            <person name="Lee K."/>
            <person name="Choi Y.-J."/>
            <person name="Son H.-R."/>
        </authorList>
    </citation>
    <scope>NUCLEOTIDE SEQUENCE [LARGE SCALE GENOMIC DNA]</scope>
    <source>
        <strain evidence="1 2">CS1</strain>
    </source>
</reference>
<protein>
    <submittedName>
        <fullName evidence="1">Transporter</fullName>
    </submittedName>
</protein>
<name>A0ABX7LNC3_9CAUL</name>
<dbReference type="Proteomes" id="UP000662957">
    <property type="component" value="Chromosome"/>
</dbReference>
<dbReference type="Gene3D" id="3.30.470.20">
    <property type="entry name" value="ATP-grasp fold, B domain"/>
    <property type="match status" value="1"/>
</dbReference>
<dbReference type="InterPro" id="IPR053191">
    <property type="entry name" value="DcsG_Biosynth_Enzyme"/>
</dbReference>
<proteinExistence type="predicted"/>
<dbReference type="SUPFAM" id="SSF56059">
    <property type="entry name" value="Glutathione synthetase ATP-binding domain-like"/>
    <property type="match status" value="1"/>
</dbReference>
<evidence type="ECO:0000313" key="1">
    <source>
        <dbReference type="EMBL" id="QSF54335.1"/>
    </source>
</evidence>
<keyword evidence="2" id="KW-1185">Reference proteome</keyword>
<sequence>MTQIAVLTPDPADKSYVGRWPEVLERLKATLESTGATATATPWTDHVEDASGLAAYDLILPVIAWGYHRDHGRWLKACATWSEAGLAVANPADVLRWNSDKTYLARLADKGVPIPPTRWTDRVTQDQVDAAFADTGAPVLIVKPTVSAGAFRTLRLTPGEVLSGAPEGAAMIQPYLKSIETEGETSLLFFGGRFSHAVNKRPVPGDFRIQVQFGGLYRAVTPDAAAMALAEQVLAAIDEPLLYARIDMARDHAGRWVLMEAELIEPDFYLDHDPANGAGFAEAVMARLEA</sequence>
<gene>
    <name evidence="1" type="ORF">JX001_00400</name>
</gene>
<evidence type="ECO:0000313" key="2">
    <source>
        <dbReference type="Proteomes" id="UP000662957"/>
    </source>
</evidence>
<dbReference type="PANTHER" id="PTHR39217:SF1">
    <property type="entry name" value="GLUTATHIONE SYNTHETASE"/>
    <property type="match status" value="1"/>
</dbReference>
<dbReference type="PANTHER" id="PTHR39217">
    <property type="match status" value="1"/>
</dbReference>
<accession>A0ABX7LNC3</accession>
<dbReference type="EMBL" id="CP070968">
    <property type="protein sequence ID" value="QSF54335.1"/>
    <property type="molecule type" value="Genomic_DNA"/>
</dbReference>
<organism evidence="1 2">
    <name type="scientific">Brevundimonas fontaquae</name>
    <dbReference type="NCBI Taxonomy" id="2813778"/>
    <lineage>
        <taxon>Bacteria</taxon>
        <taxon>Pseudomonadati</taxon>
        <taxon>Pseudomonadota</taxon>
        <taxon>Alphaproteobacteria</taxon>
        <taxon>Caulobacterales</taxon>
        <taxon>Caulobacteraceae</taxon>
        <taxon>Brevundimonas</taxon>
    </lineage>
</organism>
<dbReference type="RefSeq" id="WP_205681840.1">
    <property type="nucleotide sequence ID" value="NZ_CP070968.1"/>
</dbReference>